<dbReference type="GO" id="GO:0005737">
    <property type="term" value="C:cytoplasm"/>
    <property type="evidence" value="ECO:0007669"/>
    <property type="project" value="UniProtKB-SubCell"/>
</dbReference>
<dbReference type="AlphaFoldDB" id="A0A4R2TXL8"/>
<dbReference type="GO" id="GO:0017148">
    <property type="term" value="P:negative regulation of translation"/>
    <property type="evidence" value="ECO:0007669"/>
    <property type="project" value="UniProtKB-UniRule"/>
</dbReference>
<dbReference type="EMBL" id="SLYC01000001">
    <property type="protein sequence ID" value="TCQ07976.1"/>
    <property type="molecule type" value="Genomic_DNA"/>
</dbReference>
<dbReference type="PANTHER" id="PTHR21043">
    <property type="entry name" value="IOJAP SUPERFAMILY ORTHOLOG"/>
    <property type="match status" value="1"/>
</dbReference>
<comment type="caution">
    <text evidence="3">The sequence shown here is derived from an EMBL/GenBank/DDBJ whole genome shotgun (WGS) entry which is preliminary data.</text>
</comment>
<proteinExistence type="inferred from homology"/>
<dbReference type="GO" id="GO:0090071">
    <property type="term" value="P:negative regulation of ribosome biogenesis"/>
    <property type="evidence" value="ECO:0007669"/>
    <property type="project" value="UniProtKB-UniRule"/>
</dbReference>
<dbReference type="GO" id="GO:0042256">
    <property type="term" value="P:cytosolic ribosome assembly"/>
    <property type="evidence" value="ECO:0007669"/>
    <property type="project" value="UniProtKB-UniRule"/>
</dbReference>
<dbReference type="Gene3D" id="3.30.460.10">
    <property type="entry name" value="Beta Polymerase, domain 2"/>
    <property type="match status" value="1"/>
</dbReference>
<dbReference type="NCBIfam" id="TIGR00090">
    <property type="entry name" value="rsfS_iojap_ybeB"/>
    <property type="match status" value="1"/>
</dbReference>
<keyword evidence="4" id="KW-1185">Reference proteome</keyword>
<evidence type="ECO:0000313" key="3">
    <source>
        <dbReference type="EMBL" id="TCQ07976.1"/>
    </source>
</evidence>
<dbReference type="GO" id="GO:0043023">
    <property type="term" value="F:ribosomal large subunit binding"/>
    <property type="evidence" value="ECO:0007669"/>
    <property type="project" value="TreeGrafter"/>
</dbReference>
<accession>A0A4R2TXL8</accession>
<dbReference type="Proteomes" id="UP000295504">
    <property type="component" value="Unassembled WGS sequence"/>
</dbReference>
<dbReference type="HAMAP" id="MF_01477">
    <property type="entry name" value="Iojap_RsfS"/>
    <property type="match status" value="1"/>
</dbReference>
<reference evidence="3 4" key="1">
    <citation type="submission" date="2019-03" db="EMBL/GenBank/DDBJ databases">
        <title>Genomic Encyclopedia of Type Strains, Phase IV (KMG-IV): sequencing the most valuable type-strain genomes for metagenomic binning, comparative biology and taxonomic classification.</title>
        <authorList>
            <person name="Goeker M."/>
        </authorList>
    </citation>
    <scope>NUCLEOTIDE SEQUENCE [LARGE SCALE GENOMIC DNA]</scope>
    <source>
        <strain evidence="3 4">DSM 100013</strain>
    </source>
</reference>
<dbReference type="SUPFAM" id="SSF81301">
    <property type="entry name" value="Nucleotidyltransferase"/>
    <property type="match status" value="1"/>
</dbReference>
<comment type="function">
    <text evidence="2">Functions as a ribosomal silencing factor. Interacts with ribosomal protein uL14 (rplN), blocking formation of intersubunit bridge B8. Prevents association of the 30S and 50S ribosomal subunits and the formation of functional ribosomes, thus repressing translation.</text>
</comment>
<evidence type="ECO:0000256" key="1">
    <source>
        <dbReference type="ARBA" id="ARBA00010574"/>
    </source>
</evidence>
<sequence>MLQNTEEMAYKIVKIIDNKLGDNIVMLDISSVSSIGDYFIITSAQSDRQTKAIADEIKHELSEFDIHPAHKEGYNVGRWVLLDYGDIVVHVFHEKDREFYNIEGIWKDAKTINIDKILENNI</sequence>
<dbReference type="OrthoDB" id="9793681at2"/>
<keyword evidence="2" id="KW-0810">Translation regulation</keyword>
<dbReference type="PANTHER" id="PTHR21043:SF0">
    <property type="entry name" value="MITOCHONDRIAL ASSEMBLY OF RIBOSOMAL LARGE SUBUNIT PROTEIN 1"/>
    <property type="match status" value="1"/>
</dbReference>
<keyword evidence="2" id="KW-0963">Cytoplasm</keyword>
<name>A0A4R2TXL8_9FIRM</name>
<comment type="similarity">
    <text evidence="1 2">Belongs to the Iojap/RsfS family.</text>
</comment>
<gene>
    <name evidence="2" type="primary">rsfS</name>
    <name evidence="3" type="ORF">EDD79_100160</name>
</gene>
<dbReference type="RefSeq" id="WP_132847153.1">
    <property type="nucleotide sequence ID" value="NZ_CP058648.1"/>
</dbReference>
<comment type="subunit">
    <text evidence="2">Interacts with ribosomal protein uL14 (rplN).</text>
</comment>
<organism evidence="3 4">
    <name type="scientific">Serpentinicella alkaliphila</name>
    <dbReference type="NCBI Taxonomy" id="1734049"/>
    <lineage>
        <taxon>Bacteria</taxon>
        <taxon>Bacillati</taxon>
        <taxon>Bacillota</taxon>
        <taxon>Clostridia</taxon>
        <taxon>Peptostreptococcales</taxon>
        <taxon>Natronincolaceae</taxon>
        <taxon>Serpentinicella</taxon>
    </lineage>
</organism>
<dbReference type="InterPro" id="IPR004394">
    <property type="entry name" value="Iojap/RsfS/C7orf30"/>
</dbReference>
<evidence type="ECO:0000313" key="4">
    <source>
        <dbReference type="Proteomes" id="UP000295504"/>
    </source>
</evidence>
<protein>
    <recommendedName>
        <fullName evidence="2">Ribosomal silencing factor RsfS</fullName>
    </recommendedName>
</protein>
<keyword evidence="2" id="KW-0678">Repressor</keyword>
<dbReference type="InterPro" id="IPR043519">
    <property type="entry name" value="NT_sf"/>
</dbReference>
<comment type="subcellular location">
    <subcellularLocation>
        <location evidence="2">Cytoplasm</location>
    </subcellularLocation>
</comment>
<dbReference type="Pfam" id="PF02410">
    <property type="entry name" value="RsfS"/>
    <property type="match status" value="1"/>
</dbReference>
<evidence type="ECO:0000256" key="2">
    <source>
        <dbReference type="HAMAP-Rule" id="MF_01477"/>
    </source>
</evidence>